<dbReference type="GO" id="GO:0016740">
    <property type="term" value="F:transferase activity"/>
    <property type="evidence" value="ECO:0007669"/>
    <property type="project" value="UniProtKB-KW"/>
</dbReference>
<dbReference type="AlphaFoldDB" id="A0A2I0R0Z3"/>
<name>A0A2I0R0Z3_9FLAO</name>
<comment type="caution">
    <text evidence="2">The sequence shown here is derived from an EMBL/GenBank/DDBJ whole genome shotgun (WGS) entry which is preliminary data.</text>
</comment>
<proteinExistence type="predicted"/>
<keyword evidence="2" id="KW-0808">Transferase</keyword>
<dbReference type="InterPro" id="IPR029044">
    <property type="entry name" value="Nucleotide-diphossugar_trans"/>
</dbReference>
<dbReference type="Pfam" id="PF00535">
    <property type="entry name" value="Glycos_transf_2"/>
    <property type="match status" value="1"/>
</dbReference>
<reference evidence="2 3" key="1">
    <citation type="submission" date="2017-12" db="EMBL/GenBank/DDBJ databases">
        <title>The draft genome sequence of Brumimicrobium saltpan LHR20.</title>
        <authorList>
            <person name="Do Z.-J."/>
            <person name="Luo H.-R."/>
        </authorList>
    </citation>
    <scope>NUCLEOTIDE SEQUENCE [LARGE SCALE GENOMIC DNA]</scope>
    <source>
        <strain evidence="2 3">LHR20</strain>
    </source>
</reference>
<dbReference type="RefSeq" id="WP_101334943.1">
    <property type="nucleotide sequence ID" value="NZ_PJNI01000011.1"/>
</dbReference>
<protein>
    <submittedName>
        <fullName evidence="2">Glycosyl transferase</fullName>
    </submittedName>
</protein>
<dbReference type="Proteomes" id="UP000236654">
    <property type="component" value="Unassembled WGS sequence"/>
</dbReference>
<dbReference type="Gene3D" id="3.90.550.10">
    <property type="entry name" value="Spore Coat Polysaccharide Biosynthesis Protein SpsA, Chain A"/>
    <property type="match status" value="1"/>
</dbReference>
<gene>
    <name evidence="2" type="ORF">CW751_10425</name>
</gene>
<feature type="domain" description="Glycosyltransferase 2-like" evidence="1">
    <location>
        <begin position="3"/>
        <end position="146"/>
    </location>
</feature>
<evidence type="ECO:0000313" key="2">
    <source>
        <dbReference type="EMBL" id="PKR80261.1"/>
    </source>
</evidence>
<evidence type="ECO:0000259" key="1">
    <source>
        <dbReference type="Pfam" id="PF00535"/>
    </source>
</evidence>
<dbReference type="EMBL" id="PJNI01000011">
    <property type="protein sequence ID" value="PKR80261.1"/>
    <property type="molecule type" value="Genomic_DNA"/>
</dbReference>
<dbReference type="OrthoDB" id="761861at2"/>
<sequence length="305" mass="35742">MLSILIPVYNFDCTALVEALYKQSVDSKIAFEILVLDDTSTLFKQENRTINQLANVSYIESEEHYGRAKIRNELGRRAQYENLLFIDADAQVQRTDFIENYIKHLEKAQVIIGGMAYDRNPPKENALRWYYGTQRENIPATKRNINPYKSLISFNILIKKKVFNKISFEEKAMVISKNEYGHEDTLLGLSFKKQNITVLHIDNQLVHNYSETNEGFLKNSLTAVEKYVSNPHFRNKEVVAQIKIFKVYEKIKKLGLVSIIALMHKTFNNNMKTRLFSSSPSLRLFDFYRLSYLAYYDKKNRDQFQ</sequence>
<dbReference type="InterPro" id="IPR001173">
    <property type="entry name" value="Glyco_trans_2-like"/>
</dbReference>
<dbReference type="SUPFAM" id="SSF53448">
    <property type="entry name" value="Nucleotide-diphospho-sugar transferases"/>
    <property type="match status" value="1"/>
</dbReference>
<evidence type="ECO:0000313" key="3">
    <source>
        <dbReference type="Proteomes" id="UP000236654"/>
    </source>
</evidence>
<organism evidence="2 3">
    <name type="scientific">Brumimicrobium salinarum</name>
    <dbReference type="NCBI Taxonomy" id="2058658"/>
    <lineage>
        <taxon>Bacteria</taxon>
        <taxon>Pseudomonadati</taxon>
        <taxon>Bacteroidota</taxon>
        <taxon>Flavobacteriia</taxon>
        <taxon>Flavobacteriales</taxon>
        <taxon>Crocinitomicaceae</taxon>
        <taxon>Brumimicrobium</taxon>
    </lineage>
</organism>
<keyword evidence="3" id="KW-1185">Reference proteome</keyword>
<accession>A0A2I0R0Z3</accession>